<dbReference type="InterPro" id="IPR018356">
    <property type="entry name" value="Tscrpt_reg_HTH_DeoR_CS"/>
</dbReference>
<evidence type="ECO:0000313" key="5">
    <source>
        <dbReference type="EMBL" id="PSL37990.1"/>
    </source>
</evidence>
<protein>
    <submittedName>
        <fullName evidence="5">DeoR family transcriptional regulator</fullName>
    </submittedName>
    <submittedName>
        <fullName evidence="6">DeoR/GlpR transcriptional regulator</fullName>
    </submittedName>
</protein>
<proteinExistence type="predicted"/>
<dbReference type="Proteomes" id="UP000268291">
    <property type="component" value="Unassembled WGS sequence"/>
</dbReference>
<dbReference type="GO" id="GO:0003700">
    <property type="term" value="F:DNA-binding transcription factor activity"/>
    <property type="evidence" value="ECO:0007669"/>
    <property type="project" value="InterPro"/>
</dbReference>
<keyword evidence="3" id="KW-0804">Transcription</keyword>
<evidence type="ECO:0000259" key="4">
    <source>
        <dbReference type="PROSITE" id="PS51000"/>
    </source>
</evidence>
<dbReference type="Pfam" id="PF08220">
    <property type="entry name" value="HTH_DeoR"/>
    <property type="match status" value="1"/>
</dbReference>
<dbReference type="EMBL" id="RZGY01000001">
    <property type="protein sequence ID" value="RUQ87446.1"/>
    <property type="molecule type" value="Genomic_DNA"/>
</dbReference>
<dbReference type="PROSITE" id="PS51000">
    <property type="entry name" value="HTH_DEOR_2"/>
    <property type="match status" value="1"/>
</dbReference>
<dbReference type="PROSITE" id="PS00894">
    <property type="entry name" value="HTH_DEOR_1"/>
    <property type="match status" value="1"/>
</dbReference>
<sequence length="248" mass="26426">MKDLRERAILHHLREARAASVAELAESTGSSIATIRRDLQRLDEAGVLHRTHGGAVIGEGDAPFATVEPVNRDAKERIAQAASALVHDGQSVILDIGTTTLQLARLLRGRPITIVTPNLAIYEALRDDRDVRLILLPGEYDPVYRSVSGHLATETLRLIRADIAFLGVSGISNDGDLRDTTIAQVPIKQAMAAACDSATVLADHSKFPGSGAGRIAMPSTVTRVITDERPPSDAGLSLTAHDVEVVVA</sequence>
<dbReference type="Gene3D" id="1.10.10.10">
    <property type="entry name" value="Winged helix-like DNA-binding domain superfamily/Winged helix DNA-binding domain"/>
    <property type="match status" value="1"/>
</dbReference>
<keyword evidence="1" id="KW-0805">Transcription regulation</keyword>
<dbReference type="EMBL" id="PYAU01000001">
    <property type="protein sequence ID" value="PSL37990.1"/>
    <property type="molecule type" value="Genomic_DNA"/>
</dbReference>
<evidence type="ECO:0000313" key="7">
    <source>
        <dbReference type="Proteomes" id="UP000241203"/>
    </source>
</evidence>
<name>A0A2P8GVK2_9MICO</name>
<organism evidence="5 7">
    <name type="scientific">Labedella gwakjiensis</name>
    <dbReference type="NCBI Taxonomy" id="390269"/>
    <lineage>
        <taxon>Bacteria</taxon>
        <taxon>Bacillati</taxon>
        <taxon>Actinomycetota</taxon>
        <taxon>Actinomycetes</taxon>
        <taxon>Micrococcales</taxon>
        <taxon>Microbacteriaceae</taxon>
        <taxon>Labedella</taxon>
    </lineage>
</organism>
<evidence type="ECO:0000256" key="3">
    <source>
        <dbReference type="ARBA" id="ARBA00023163"/>
    </source>
</evidence>
<dbReference type="PANTHER" id="PTHR30363">
    <property type="entry name" value="HTH-TYPE TRANSCRIPTIONAL REGULATOR SRLR-RELATED"/>
    <property type="match status" value="1"/>
</dbReference>
<dbReference type="AlphaFoldDB" id="A0A2P8GVK2"/>
<keyword evidence="2" id="KW-0238">DNA-binding</keyword>
<dbReference type="Pfam" id="PF00455">
    <property type="entry name" value="DeoRC"/>
    <property type="match status" value="1"/>
</dbReference>
<dbReference type="SMART" id="SM01134">
    <property type="entry name" value="DeoRC"/>
    <property type="match status" value="1"/>
</dbReference>
<accession>A0A2P8GVK2</accession>
<dbReference type="PRINTS" id="PR00037">
    <property type="entry name" value="HTHLACR"/>
</dbReference>
<gene>
    <name evidence="5" type="ORF">CLV49_1600</name>
    <name evidence="6" type="ORF">ELQ93_11195</name>
</gene>
<dbReference type="OrthoDB" id="7688673at2"/>
<dbReference type="InterPro" id="IPR050313">
    <property type="entry name" value="Carb_Metab_HTH_regulators"/>
</dbReference>
<dbReference type="InterPro" id="IPR037171">
    <property type="entry name" value="NagB/RpiA_transferase-like"/>
</dbReference>
<dbReference type="GO" id="GO:0003677">
    <property type="term" value="F:DNA binding"/>
    <property type="evidence" value="ECO:0007669"/>
    <property type="project" value="UniProtKB-KW"/>
</dbReference>
<dbReference type="PANTHER" id="PTHR30363:SF44">
    <property type="entry name" value="AGA OPERON TRANSCRIPTIONAL REPRESSOR-RELATED"/>
    <property type="match status" value="1"/>
</dbReference>
<dbReference type="InterPro" id="IPR014036">
    <property type="entry name" value="DeoR-like_C"/>
</dbReference>
<reference evidence="5 7" key="1">
    <citation type="submission" date="2018-03" db="EMBL/GenBank/DDBJ databases">
        <title>Genomic Encyclopedia of Archaeal and Bacterial Type Strains, Phase II (KMG-II): from individual species to whole genera.</title>
        <authorList>
            <person name="Goeker M."/>
        </authorList>
    </citation>
    <scope>NUCLEOTIDE SEQUENCE [LARGE SCALE GENOMIC DNA]</scope>
    <source>
        <strain evidence="5 7">DSM 21548</strain>
    </source>
</reference>
<feature type="domain" description="HTH deoR-type" evidence="4">
    <location>
        <begin position="2"/>
        <end position="57"/>
    </location>
</feature>
<comment type="caution">
    <text evidence="5">The sequence shown here is derived from an EMBL/GenBank/DDBJ whole genome shotgun (WGS) entry which is preliminary data.</text>
</comment>
<dbReference type="InterPro" id="IPR001034">
    <property type="entry name" value="DeoR_HTH"/>
</dbReference>
<dbReference type="Gene3D" id="3.40.50.1360">
    <property type="match status" value="1"/>
</dbReference>
<dbReference type="SMART" id="SM00420">
    <property type="entry name" value="HTH_DEOR"/>
    <property type="match status" value="1"/>
</dbReference>
<evidence type="ECO:0000313" key="6">
    <source>
        <dbReference type="EMBL" id="RUQ87446.1"/>
    </source>
</evidence>
<evidence type="ECO:0000256" key="1">
    <source>
        <dbReference type="ARBA" id="ARBA00023015"/>
    </source>
</evidence>
<dbReference type="InterPro" id="IPR036390">
    <property type="entry name" value="WH_DNA-bd_sf"/>
</dbReference>
<dbReference type="Proteomes" id="UP000241203">
    <property type="component" value="Unassembled WGS sequence"/>
</dbReference>
<reference evidence="6 8" key="2">
    <citation type="submission" date="2018-12" db="EMBL/GenBank/DDBJ databases">
        <authorList>
            <person name="hu s."/>
            <person name="Xu Y."/>
            <person name="Xu B."/>
            <person name="Li F."/>
        </authorList>
    </citation>
    <scope>NUCLEOTIDE SEQUENCE [LARGE SCALE GENOMIC DNA]</scope>
    <source>
        <strain evidence="6 8">KSW2-17</strain>
    </source>
</reference>
<evidence type="ECO:0000313" key="8">
    <source>
        <dbReference type="Proteomes" id="UP000268291"/>
    </source>
</evidence>
<evidence type="ECO:0000256" key="2">
    <source>
        <dbReference type="ARBA" id="ARBA00023125"/>
    </source>
</evidence>
<dbReference type="SUPFAM" id="SSF46785">
    <property type="entry name" value="Winged helix' DNA-binding domain"/>
    <property type="match status" value="1"/>
</dbReference>
<dbReference type="SUPFAM" id="SSF100950">
    <property type="entry name" value="NagB/RpiA/CoA transferase-like"/>
    <property type="match status" value="1"/>
</dbReference>
<dbReference type="RefSeq" id="WP_106564965.1">
    <property type="nucleotide sequence ID" value="NZ_PYAU01000001.1"/>
</dbReference>
<keyword evidence="8" id="KW-1185">Reference proteome</keyword>
<dbReference type="InterPro" id="IPR036388">
    <property type="entry name" value="WH-like_DNA-bd_sf"/>
</dbReference>